<dbReference type="GO" id="GO:0005737">
    <property type="term" value="C:cytoplasm"/>
    <property type="evidence" value="ECO:0007669"/>
    <property type="project" value="UniProtKB-SubCell"/>
</dbReference>
<dbReference type="AlphaFoldDB" id="A0A2P7U0J4"/>
<dbReference type="OrthoDB" id="9810617at2"/>
<keyword evidence="2" id="KW-0963">Cytoplasm</keyword>
<name>A0A2P7U0J4_9NEIS</name>
<dbReference type="InterPro" id="IPR033877">
    <property type="entry name" value="Frm2/Hbn1"/>
</dbReference>
<organism evidence="5 6">
    <name type="scientific">Neisseria iguanae</name>
    <dbReference type="NCBI Taxonomy" id="90242"/>
    <lineage>
        <taxon>Bacteria</taxon>
        <taxon>Pseudomonadati</taxon>
        <taxon>Pseudomonadota</taxon>
        <taxon>Betaproteobacteria</taxon>
        <taxon>Neisseriales</taxon>
        <taxon>Neisseriaceae</taxon>
        <taxon>Neisseria</taxon>
    </lineage>
</organism>
<comment type="caution">
    <text evidence="5">The sequence shown here is derived from an EMBL/GenBank/DDBJ whole genome shotgun (WGS) entry which is preliminary data.</text>
</comment>
<accession>A0A2P7U0J4</accession>
<dbReference type="InterPro" id="IPR029479">
    <property type="entry name" value="Nitroreductase"/>
</dbReference>
<feature type="domain" description="Nitroreductase" evidence="4">
    <location>
        <begin position="11"/>
        <end position="178"/>
    </location>
</feature>
<dbReference type="RefSeq" id="WP_106741339.1">
    <property type="nucleotide sequence ID" value="NZ_PXYY01000028.1"/>
</dbReference>
<dbReference type="Pfam" id="PF00881">
    <property type="entry name" value="Nitroreductase"/>
    <property type="match status" value="1"/>
</dbReference>
<dbReference type="PANTHER" id="PTHR43035">
    <property type="entry name" value="FATTY ACID REPRESSION MUTANT PROTEIN 2-RELATED"/>
    <property type="match status" value="1"/>
</dbReference>
<sequence length="201" mass="22654">MAYHDLQQAAETRRSIYALNKKLPISNDEVNQIIEHAVLHTPSSFNSQSTRIVVVFGAEHEKVWGFVEEALRQIIPAEKFAPTEQKLNSFKAGAATILFFEDQKVVKGLQEQFPSYAENFPIWAEHTNAMHQYAIWTTLASAGIGANLQHYNPLPDEAIAKEYDLPESWTLRAQMVIGGIEAPAREKEFAPLPERFKVFGA</sequence>
<gene>
    <name evidence="5" type="ORF">C7N83_06020</name>
</gene>
<dbReference type="GO" id="GO:0034599">
    <property type="term" value="P:cellular response to oxidative stress"/>
    <property type="evidence" value="ECO:0007669"/>
    <property type="project" value="InterPro"/>
</dbReference>
<dbReference type="EMBL" id="PXYY01000028">
    <property type="protein sequence ID" value="PSJ80494.1"/>
    <property type="molecule type" value="Genomic_DNA"/>
</dbReference>
<evidence type="ECO:0000256" key="1">
    <source>
        <dbReference type="ARBA" id="ARBA00004496"/>
    </source>
</evidence>
<dbReference type="GO" id="GO:0016491">
    <property type="term" value="F:oxidoreductase activity"/>
    <property type="evidence" value="ECO:0007669"/>
    <property type="project" value="UniProtKB-KW"/>
</dbReference>
<evidence type="ECO:0000256" key="2">
    <source>
        <dbReference type="ARBA" id="ARBA00022490"/>
    </source>
</evidence>
<keyword evidence="6" id="KW-1185">Reference proteome</keyword>
<dbReference type="FunFam" id="3.40.109.10:FF:000001">
    <property type="entry name" value="Nitroreductase family"/>
    <property type="match status" value="1"/>
</dbReference>
<dbReference type="Gene3D" id="3.40.109.10">
    <property type="entry name" value="NADH Oxidase"/>
    <property type="match status" value="1"/>
</dbReference>
<dbReference type="PANTHER" id="PTHR43035:SF1">
    <property type="entry name" value="FATTY ACID REPRESSION MUTANT PROTEIN 2-RELATED"/>
    <property type="match status" value="1"/>
</dbReference>
<dbReference type="Proteomes" id="UP000241868">
    <property type="component" value="Unassembled WGS sequence"/>
</dbReference>
<evidence type="ECO:0000259" key="4">
    <source>
        <dbReference type="Pfam" id="PF00881"/>
    </source>
</evidence>
<evidence type="ECO:0000313" key="6">
    <source>
        <dbReference type="Proteomes" id="UP000241868"/>
    </source>
</evidence>
<keyword evidence="3" id="KW-0560">Oxidoreductase</keyword>
<evidence type="ECO:0000313" key="5">
    <source>
        <dbReference type="EMBL" id="PSJ80494.1"/>
    </source>
</evidence>
<protein>
    <submittedName>
        <fullName evidence="5">Nitroreductase family protein</fullName>
    </submittedName>
</protein>
<dbReference type="CDD" id="cd02140">
    <property type="entry name" value="Frm2-like"/>
    <property type="match status" value="1"/>
</dbReference>
<evidence type="ECO:0000256" key="3">
    <source>
        <dbReference type="ARBA" id="ARBA00023002"/>
    </source>
</evidence>
<comment type="subcellular location">
    <subcellularLocation>
        <location evidence="1">Cytoplasm</location>
    </subcellularLocation>
</comment>
<dbReference type="InterPro" id="IPR000415">
    <property type="entry name" value="Nitroreductase-like"/>
</dbReference>
<reference evidence="5 6" key="1">
    <citation type="submission" date="2018-03" db="EMBL/GenBank/DDBJ databases">
        <title>Neisseria weixii sp. nov., isolated from the intestinal contents of Tibetan Plateau pika (Ochotona curzoniae) in Yushu, Qinghai Province, China.</title>
        <authorList>
            <person name="Gui Z."/>
        </authorList>
    </citation>
    <scope>NUCLEOTIDE SEQUENCE [LARGE SCALE GENOMIC DNA]</scope>
    <source>
        <strain evidence="5 6">ATCC 51483</strain>
    </source>
</reference>
<dbReference type="SUPFAM" id="SSF55469">
    <property type="entry name" value="FMN-dependent nitroreductase-like"/>
    <property type="match status" value="1"/>
</dbReference>
<proteinExistence type="predicted"/>